<feature type="domain" description="PucR C-terminal helix-turn-helix" evidence="3">
    <location>
        <begin position="304"/>
        <end position="361"/>
    </location>
</feature>
<sequence length="377" mass="43291">MLTMTLAEKIVDEVKRVLTEEIIIAQTNGTIIAATDPARVGQFHEGAYLTSFEGQKRILSKDDQQHMKGVKAGINLPIYFKQEVIGVIGMTGNPIHVSPFGEILRKMTELLIHEHEFFQETETDERQLEAFVFDWLHLPETAIDLTEKASRLQLDITKERAVVLIDCQDESFMKQNQYKELKETLHLTSQEIIVRWGHARFLLMLQTTADDRKALQQRLFHIHASLTARGTQGVLIGAGKPAAAHLMKQSFQQAFRALKMAHADTPIVFDEDLTLELFMEEVSQETKEVFLDRTIAPLLPYPELVKTLRVLMTSDCSLKYTAEAMHVHINTLHYRLKRIQDLTTLDPKRMQDAMLFYLAFMLLDHDPKKRSEQPDIL</sequence>
<dbReference type="InterPro" id="IPR025736">
    <property type="entry name" value="PucR_C-HTH_dom"/>
</dbReference>
<gene>
    <name evidence="5" type="ORF">BSA145_17865</name>
</gene>
<name>A0A1L6ZM13_BACIA</name>
<comment type="similarity">
    <text evidence="1">Belongs to the CdaR family.</text>
</comment>
<dbReference type="Pfam" id="PF17853">
    <property type="entry name" value="GGDEF_2"/>
    <property type="match status" value="1"/>
</dbReference>
<accession>A0A1L6ZM13</accession>
<evidence type="ECO:0000259" key="3">
    <source>
        <dbReference type="Pfam" id="PF13556"/>
    </source>
</evidence>
<protein>
    <submittedName>
        <fullName evidence="5">Carbohydrate diacid regulator</fullName>
    </submittedName>
</protein>
<organism evidence="5 6">
    <name type="scientific">Bacillus safensis</name>
    <dbReference type="NCBI Taxonomy" id="561879"/>
    <lineage>
        <taxon>Bacteria</taxon>
        <taxon>Bacillati</taxon>
        <taxon>Bacillota</taxon>
        <taxon>Bacilli</taxon>
        <taxon>Bacillales</taxon>
        <taxon>Bacillaceae</taxon>
        <taxon>Bacillus</taxon>
    </lineage>
</organism>
<reference evidence="5 6" key="1">
    <citation type="submission" date="2016-05" db="EMBL/GenBank/DDBJ databases">
        <title>Complete Genome and Methylome Analysis of Psychrotrophic Bacterial Isolates from Antarctic Lake Untersee.</title>
        <authorList>
            <person name="Fomenkov A."/>
            <person name="Akimov V.N."/>
            <person name="Vasilyeva L.V."/>
            <person name="Andersen D."/>
            <person name="Vincze T."/>
            <person name="Roberts R.J."/>
        </authorList>
    </citation>
    <scope>NUCLEOTIDE SEQUENCE [LARGE SCALE GENOMIC DNA]</scope>
    <source>
        <strain evidence="5 6">U14-5</strain>
    </source>
</reference>
<dbReference type="Pfam" id="PF13556">
    <property type="entry name" value="HTH_30"/>
    <property type="match status" value="1"/>
</dbReference>
<dbReference type="Proteomes" id="UP000185426">
    <property type="component" value="Chromosome"/>
</dbReference>
<dbReference type="Gene3D" id="1.10.10.2840">
    <property type="entry name" value="PucR C-terminal helix-turn-helix domain"/>
    <property type="match status" value="1"/>
</dbReference>
<dbReference type="PANTHER" id="PTHR33744:SF16">
    <property type="entry name" value="CARBOHYDRATE DIACID REGULATOR"/>
    <property type="match status" value="1"/>
</dbReference>
<feature type="domain" description="Putative sugar diacid recognition" evidence="2">
    <location>
        <begin position="2"/>
        <end position="135"/>
    </location>
</feature>
<dbReference type="AlphaFoldDB" id="A0A1L6ZM13"/>
<dbReference type="EMBL" id="CP015607">
    <property type="protein sequence ID" value="APT47565.1"/>
    <property type="molecule type" value="Genomic_DNA"/>
</dbReference>
<dbReference type="InterPro" id="IPR008599">
    <property type="entry name" value="Diacid_rec"/>
</dbReference>
<dbReference type="InterPro" id="IPR051448">
    <property type="entry name" value="CdaR-like_regulators"/>
</dbReference>
<dbReference type="InterPro" id="IPR041522">
    <property type="entry name" value="CdaR_GGDEF"/>
</dbReference>
<dbReference type="PANTHER" id="PTHR33744">
    <property type="entry name" value="CARBOHYDRATE DIACID REGULATOR"/>
    <property type="match status" value="1"/>
</dbReference>
<evidence type="ECO:0000259" key="4">
    <source>
        <dbReference type="Pfam" id="PF17853"/>
    </source>
</evidence>
<evidence type="ECO:0000256" key="1">
    <source>
        <dbReference type="ARBA" id="ARBA00006754"/>
    </source>
</evidence>
<evidence type="ECO:0000313" key="6">
    <source>
        <dbReference type="Proteomes" id="UP000185426"/>
    </source>
</evidence>
<evidence type="ECO:0000259" key="2">
    <source>
        <dbReference type="Pfam" id="PF05651"/>
    </source>
</evidence>
<dbReference type="InterPro" id="IPR042070">
    <property type="entry name" value="PucR_C-HTH_sf"/>
</dbReference>
<dbReference type="RefSeq" id="WP_075623285.1">
    <property type="nucleotide sequence ID" value="NZ_CP015607.1"/>
</dbReference>
<evidence type="ECO:0000313" key="5">
    <source>
        <dbReference type="EMBL" id="APT47565.1"/>
    </source>
</evidence>
<proteinExistence type="inferred from homology"/>
<feature type="domain" description="CdaR GGDEF-like" evidence="4">
    <location>
        <begin position="142"/>
        <end position="260"/>
    </location>
</feature>
<dbReference type="Pfam" id="PF05651">
    <property type="entry name" value="Diacid_rec"/>
    <property type="match status" value="1"/>
</dbReference>